<organism evidence="8 9">
    <name type="scientific">Ligilactobacillus equi DPC 6820</name>
    <dbReference type="NCBI Taxonomy" id="1392007"/>
    <lineage>
        <taxon>Bacteria</taxon>
        <taxon>Bacillati</taxon>
        <taxon>Bacillota</taxon>
        <taxon>Bacilli</taxon>
        <taxon>Lactobacillales</taxon>
        <taxon>Lactobacillaceae</taxon>
        <taxon>Ligilactobacillus</taxon>
    </lineage>
</organism>
<comment type="subcellular location">
    <subcellularLocation>
        <location evidence="1">Endomembrane system</location>
        <topology evidence="1">Multi-pass membrane protein</topology>
    </subcellularLocation>
</comment>
<keyword evidence="6" id="KW-0479">Metal-binding</keyword>
<dbReference type="GO" id="GO:0046872">
    <property type="term" value="F:metal ion binding"/>
    <property type="evidence" value="ECO:0007669"/>
    <property type="project" value="UniProtKB-KW"/>
</dbReference>
<evidence type="ECO:0000256" key="1">
    <source>
        <dbReference type="ARBA" id="ARBA00004127"/>
    </source>
</evidence>
<evidence type="ECO:0000313" key="8">
    <source>
        <dbReference type="EMBL" id="ETA74031.1"/>
    </source>
</evidence>
<feature type="transmembrane region" description="Helical" evidence="7">
    <location>
        <begin position="191"/>
        <end position="211"/>
    </location>
</feature>
<evidence type="ECO:0000256" key="5">
    <source>
        <dbReference type="ARBA" id="ARBA00023136"/>
    </source>
</evidence>
<evidence type="ECO:0000256" key="4">
    <source>
        <dbReference type="ARBA" id="ARBA00022989"/>
    </source>
</evidence>
<dbReference type="EMBL" id="AWWH01000134">
    <property type="protein sequence ID" value="ETA74031.1"/>
    <property type="molecule type" value="Genomic_DNA"/>
</dbReference>
<feature type="binding site" evidence="6">
    <location>
        <position position="68"/>
    </location>
    <ligand>
        <name>Zn(2+)</name>
        <dbReference type="ChEBI" id="CHEBI:29105"/>
    </ligand>
</feature>
<keyword evidence="6" id="KW-0862">Zinc</keyword>
<dbReference type="InterPro" id="IPR005744">
    <property type="entry name" value="Hy-lIII"/>
</dbReference>
<keyword evidence="5 7" id="KW-0472">Membrane</keyword>
<dbReference type="Pfam" id="PF03006">
    <property type="entry name" value="HlyIII"/>
    <property type="match status" value="1"/>
</dbReference>
<feature type="transmembrane region" description="Helical" evidence="7">
    <location>
        <begin position="109"/>
        <end position="128"/>
    </location>
</feature>
<feature type="binding site" evidence="6">
    <location>
        <position position="190"/>
    </location>
    <ligand>
        <name>Zn(2+)</name>
        <dbReference type="ChEBI" id="CHEBI:29105"/>
    </ligand>
</feature>
<dbReference type="InterPro" id="IPR004254">
    <property type="entry name" value="AdipoR/HlyIII-related"/>
</dbReference>
<gene>
    <name evidence="8" type="ORF">LEQ_0613c</name>
</gene>
<proteinExistence type="inferred from homology"/>
<keyword evidence="9" id="KW-1185">Reference proteome</keyword>
<feature type="transmembrane region" description="Helical" evidence="7">
    <location>
        <begin position="85"/>
        <end position="103"/>
    </location>
</feature>
<comment type="caution">
    <text evidence="8">The sequence shown here is derived from an EMBL/GenBank/DDBJ whole genome shotgun (WGS) entry which is preliminary data.</text>
</comment>
<evidence type="ECO:0000256" key="6">
    <source>
        <dbReference type="PIRSR" id="PIRSR604254-1"/>
    </source>
</evidence>
<keyword evidence="3 7" id="KW-0812">Transmembrane</keyword>
<sequence length="212" mass="23479">MSMKLDYKSQIINEVFSAITHGIGVALSIVALVLLIMKGLNQGPLYFAAYLVYGLSLLGLYLFSTFFHTFYFTKARRLFQIFDHCGIYLLIAGTYTPYCLLGIQGKAGLALLVVVWVLAVLGICYHILAKNRKQYIETIIYIGMGWLCLLGAKSLILALGGTGITLLVLGGILFTLGAGVYSIHGVKYAHVYWHLLVVFASASMFFSIYFYL</sequence>
<evidence type="ECO:0000256" key="7">
    <source>
        <dbReference type="SAM" id="Phobius"/>
    </source>
</evidence>
<accession>V7HYC5</accession>
<feature type="transmembrane region" description="Helical" evidence="7">
    <location>
        <begin position="48"/>
        <end position="73"/>
    </location>
</feature>
<feature type="transmembrane region" description="Helical" evidence="7">
    <location>
        <begin position="164"/>
        <end position="184"/>
    </location>
</feature>
<dbReference type="PATRIC" id="fig|1392007.3.peg.1192"/>
<dbReference type="GO" id="GO:0016020">
    <property type="term" value="C:membrane"/>
    <property type="evidence" value="ECO:0007669"/>
    <property type="project" value="InterPro"/>
</dbReference>
<evidence type="ECO:0000256" key="2">
    <source>
        <dbReference type="ARBA" id="ARBA00008488"/>
    </source>
</evidence>
<dbReference type="Proteomes" id="UP000018559">
    <property type="component" value="Unassembled WGS sequence"/>
</dbReference>
<protein>
    <submittedName>
        <fullName evidence="8">Hemolysin III</fullName>
    </submittedName>
</protein>
<dbReference type="PANTHER" id="PTHR20855:SF129">
    <property type="entry name" value="HEMOLYSIN-3 HOMOLOG"/>
    <property type="match status" value="1"/>
</dbReference>
<feature type="transmembrane region" description="Helical" evidence="7">
    <location>
        <begin position="12"/>
        <end position="36"/>
    </location>
</feature>
<dbReference type="AlphaFoldDB" id="V7HYC5"/>
<dbReference type="NCBIfam" id="TIGR01065">
    <property type="entry name" value="hlyIII"/>
    <property type="match status" value="1"/>
</dbReference>
<dbReference type="PANTHER" id="PTHR20855">
    <property type="entry name" value="ADIPOR/PROGESTIN RECEPTOR-RELATED"/>
    <property type="match status" value="1"/>
</dbReference>
<dbReference type="GO" id="GO:0012505">
    <property type="term" value="C:endomembrane system"/>
    <property type="evidence" value="ECO:0007669"/>
    <property type="project" value="UniProtKB-SubCell"/>
</dbReference>
<comment type="similarity">
    <text evidence="2">Belongs to the UPF0073 (Hly-III) family.</text>
</comment>
<evidence type="ECO:0000256" key="3">
    <source>
        <dbReference type="ARBA" id="ARBA00022692"/>
    </source>
</evidence>
<name>V7HYC5_9LACO</name>
<feature type="binding site" evidence="6">
    <location>
        <position position="194"/>
    </location>
    <ligand>
        <name>Zn(2+)</name>
        <dbReference type="ChEBI" id="CHEBI:29105"/>
    </ligand>
</feature>
<dbReference type="GO" id="GO:0140911">
    <property type="term" value="F:pore-forming activity"/>
    <property type="evidence" value="ECO:0007669"/>
    <property type="project" value="InterPro"/>
</dbReference>
<reference evidence="8 9" key="1">
    <citation type="journal article" date="2014" name="Genome Announc.">
        <title>The Genome of the Predominant Equine Lactobacillus Species, Lactobacillus equi, Is Reflective of Its Lifestyle Adaptations to an Herbivorous Host.</title>
        <authorList>
            <person name="O'Donnell M.M."/>
            <person name="Harris H.M."/>
            <person name="O'Toole P.W."/>
            <person name="Ross R.P."/>
        </authorList>
    </citation>
    <scope>NUCLEOTIDE SEQUENCE [LARGE SCALE GENOMIC DNA]</scope>
    <source>
        <strain evidence="8 9">DPC 6820</strain>
    </source>
</reference>
<feature type="transmembrane region" description="Helical" evidence="7">
    <location>
        <begin position="140"/>
        <end position="158"/>
    </location>
</feature>
<keyword evidence="4 7" id="KW-1133">Transmembrane helix</keyword>
<evidence type="ECO:0000313" key="9">
    <source>
        <dbReference type="Proteomes" id="UP000018559"/>
    </source>
</evidence>